<protein>
    <submittedName>
        <fullName evidence="2">Uncharacterized protein</fullName>
    </submittedName>
</protein>
<dbReference type="EMBL" id="JAENGZ010001435">
    <property type="protein sequence ID" value="KAG6948097.1"/>
    <property type="molecule type" value="Genomic_DNA"/>
</dbReference>
<evidence type="ECO:0000256" key="1">
    <source>
        <dbReference type="SAM" id="MobiDB-lite"/>
    </source>
</evidence>
<dbReference type="Proteomes" id="UP000688947">
    <property type="component" value="Unassembled WGS sequence"/>
</dbReference>
<feature type="non-terminal residue" evidence="2">
    <location>
        <position position="1"/>
    </location>
</feature>
<feature type="compositionally biased region" description="Polar residues" evidence="1">
    <location>
        <begin position="85"/>
        <end position="106"/>
    </location>
</feature>
<feature type="region of interest" description="Disordered" evidence="1">
    <location>
        <begin position="81"/>
        <end position="106"/>
    </location>
</feature>
<organism evidence="2 3">
    <name type="scientific">Phytophthora cactorum</name>
    <dbReference type="NCBI Taxonomy" id="29920"/>
    <lineage>
        <taxon>Eukaryota</taxon>
        <taxon>Sar</taxon>
        <taxon>Stramenopiles</taxon>
        <taxon>Oomycota</taxon>
        <taxon>Peronosporomycetes</taxon>
        <taxon>Peronosporales</taxon>
        <taxon>Peronosporaceae</taxon>
        <taxon>Phytophthora</taxon>
    </lineage>
</organism>
<gene>
    <name evidence="2" type="ORF">JG687_00015686</name>
</gene>
<dbReference type="AlphaFoldDB" id="A0A8T1TX84"/>
<evidence type="ECO:0000313" key="2">
    <source>
        <dbReference type="EMBL" id="KAG6948097.1"/>
    </source>
</evidence>
<accession>A0A8T1TX84</accession>
<name>A0A8T1TX84_9STRA</name>
<proteinExistence type="predicted"/>
<comment type="caution">
    <text evidence="2">The sequence shown here is derived from an EMBL/GenBank/DDBJ whole genome shotgun (WGS) entry which is preliminary data.</text>
</comment>
<sequence>RQRKTIVRCSSTSCCPRYSRSGLREGEVLVSQFSKIMPPHPPTQYRFNRLPVLCCSRSTRPRRNSEISAIKQPRYELFRPRYVSRHTSSSTRPFSTQSRRVGKGNN</sequence>
<evidence type="ECO:0000313" key="3">
    <source>
        <dbReference type="Proteomes" id="UP000688947"/>
    </source>
</evidence>
<reference evidence="2" key="1">
    <citation type="submission" date="2021-01" db="EMBL/GenBank/DDBJ databases">
        <title>Phytophthora aleatoria, a newly-described species from Pinus radiata is distinct from Phytophthora cactorum isolates based on comparative genomics.</title>
        <authorList>
            <person name="Mcdougal R."/>
            <person name="Panda P."/>
            <person name="Williams N."/>
            <person name="Studholme D.J."/>
        </authorList>
    </citation>
    <scope>NUCLEOTIDE SEQUENCE</scope>
    <source>
        <strain evidence="2">NZFS 3830</strain>
    </source>
</reference>